<evidence type="ECO:0000313" key="2">
    <source>
        <dbReference type="Proteomes" id="UP000315095"/>
    </source>
</evidence>
<gene>
    <name evidence="1" type="ORF">MSKU9_1938</name>
</gene>
<name>A0A4P5NTL4_9PROT</name>
<comment type="caution">
    <text evidence="1">The sequence shown here is derived from an EMBL/GenBank/DDBJ whole genome shotgun (WGS) entry which is preliminary data.</text>
</comment>
<protein>
    <submittedName>
        <fullName evidence="1">Uncharacterized protein</fullName>
    </submittedName>
</protein>
<sequence length="32" mass="3372">MNIMNHGSGAMVHGEGLLETVAGPILRAEDNH</sequence>
<proteinExistence type="predicted"/>
<dbReference type="EMBL" id="BDLU01000041">
    <property type="protein sequence ID" value="GCE83797.1"/>
    <property type="molecule type" value="Genomic_DNA"/>
</dbReference>
<accession>A0A4P5NTL4</accession>
<dbReference type="Proteomes" id="UP000315095">
    <property type="component" value="Unassembled WGS sequence"/>
</dbReference>
<reference evidence="2" key="1">
    <citation type="submission" date="2017-01" db="EMBL/GenBank/DDBJ databases">
        <title>Komagataeibacter sp. MSKU9 whole genome sequencing project.</title>
        <authorList>
            <person name="Matsutani M."/>
            <person name="Naloka K."/>
            <person name="Theeragool G."/>
            <person name="Yakushi T."/>
            <person name="Matsushita K."/>
        </authorList>
    </citation>
    <scope>NUCLEOTIDE SEQUENCE [LARGE SCALE GENOMIC DNA]</scope>
    <source>
        <strain evidence="2">MSKU9</strain>
    </source>
</reference>
<keyword evidence="2" id="KW-1185">Reference proteome</keyword>
<dbReference type="AlphaFoldDB" id="A0A4P5NTL4"/>
<organism evidence="1 2">
    <name type="scientific">Komagataeibacter diospyri</name>
    <dbReference type="NCBI Taxonomy" id="1932662"/>
    <lineage>
        <taxon>Bacteria</taxon>
        <taxon>Pseudomonadati</taxon>
        <taxon>Pseudomonadota</taxon>
        <taxon>Alphaproteobacteria</taxon>
        <taxon>Acetobacterales</taxon>
        <taxon>Acetobacteraceae</taxon>
        <taxon>Komagataeibacter</taxon>
    </lineage>
</organism>
<evidence type="ECO:0000313" key="1">
    <source>
        <dbReference type="EMBL" id="GCE83797.1"/>
    </source>
</evidence>